<dbReference type="EMBL" id="CM039431">
    <property type="protein sequence ID" value="KAI4336168.1"/>
    <property type="molecule type" value="Genomic_DNA"/>
</dbReference>
<accession>A0ACB9NJH2</accession>
<evidence type="ECO:0000313" key="1">
    <source>
        <dbReference type="EMBL" id="KAI4336168.1"/>
    </source>
</evidence>
<keyword evidence="2" id="KW-1185">Reference proteome</keyword>
<reference evidence="1 2" key="1">
    <citation type="journal article" date="2022" name="DNA Res.">
        <title>Chromosomal-level genome assembly of the orchid tree Bauhinia variegata (Leguminosae; Cercidoideae) supports the allotetraploid origin hypothesis of Bauhinia.</title>
        <authorList>
            <person name="Zhong Y."/>
            <person name="Chen Y."/>
            <person name="Zheng D."/>
            <person name="Pang J."/>
            <person name="Liu Y."/>
            <person name="Luo S."/>
            <person name="Meng S."/>
            <person name="Qian L."/>
            <person name="Wei D."/>
            <person name="Dai S."/>
            <person name="Zhou R."/>
        </authorList>
    </citation>
    <scope>NUCLEOTIDE SEQUENCE [LARGE SCALE GENOMIC DNA]</scope>
    <source>
        <strain evidence="1">BV-YZ2020</strain>
    </source>
</reference>
<proteinExistence type="predicted"/>
<evidence type="ECO:0000313" key="2">
    <source>
        <dbReference type="Proteomes" id="UP000828941"/>
    </source>
</evidence>
<comment type="caution">
    <text evidence="1">The sequence shown here is derived from an EMBL/GenBank/DDBJ whole genome shotgun (WGS) entry which is preliminary data.</text>
</comment>
<name>A0ACB9NJH2_BAUVA</name>
<organism evidence="1 2">
    <name type="scientific">Bauhinia variegata</name>
    <name type="common">Purple orchid tree</name>
    <name type="synonym">Phanera variegata</name>
    <dbReference type="NCBI Taxonomy" id="167791"/>
    <lineage>
        <taxon>Eukaryota</taxon>
        <taxon>Viridiplantae</taxon>
        <taxon>Streptophyta</taxon>
        <taxon>Embryophyta</taxon>
        <taxon>Tracheophyta</taxon>
        <taxon>Spermatophyta</taxon>
        <taxon>Magnoliopsida</taxon>
        <taxon>eudicotyledons</taxon>
        <taxon>Gunneridae</taxon>
        <taxon>Pentapetalae</taxon>
        <taxon>rosids</taxon>
        <taxon>fabids</taxon>
        <taxon>Fabales</taxon>
        <taxon>Fabaceae</taxon>
        <taxon>Cercidoideae</taxon>
        <taxon>Cercideae</taxon>
        <taxon>Bauhiniinae</taxon>
        <taxon>Bauhinia</taxon>
    </lineage>
</organism>
<sequence>MRLTNRVSQRGSGETRGTMDLLGRGLSSGLSTRLFSGLFSKEKPDKNREPKDENIILMGSLPNTTL</sequence>
<protein>
    <submittedName>
        <fullName evidence="1">Uncharacterized protein</fullName>
    </submittedName>
</protein>
<gene>
    <name evidence="1" type="ORF">L6164_014729</name>
</gene>
<dbReference type="Proteomes" id="UP000828941">
    <property type="component" value="Chromosome 6"/>
</dbReference>